<evidence type="ECO:0000313" key="3">
    <source>
        <dbReference type="EMBL" id="KAK3377739.1"/>
    </source>
</evidence>
<feature type="compositionally biased region" description="Polar residues" evidence="1">
    <location>
        <begin position="97"/>
        <end position="106"/>
    </location>
</feature>
<dbReference type="InterPro" id="IPR012677">
    <property type="entry name" value="Nucleotide-bd_a/b_plait_sf"/>
</dbReference>
<feature type="compositionally biased region" description="Pro residues" evidence="1">
    <location>
        <begin position="236"/>
        <end position="247"/>
    </location>
</feature>
<organism evidence="3 4">
    <name type="scientific">Podospora didyma</name>
    <dbReference type="NCBI Taxonomy" id="330526"/>
    <lineage>
        <taxon>Eukaryota</taxon>
        <taxon>Fungi</taxon>
        <taxon>Dikarya</taxon>
        <taxon>Ascomycota</taxon>
        <taxon>Pezizomycotina</taxon>
        <taxon>Sordariomycetes</taxon>
        <taxon>Sordariomycetidae</taxon>
        <taxon>Sordariales</taxon>
        <taxon>Podosporaceae</taxon>
        <taxon>Podospora</taxon>
    </lineage>
</organism>
<dbReference type="PROSITE" id="PS50174">
    <property type="entry name" value="G_PATCH"/>
    <property type="match status" value="1"/>
</dbReference>
<keyword evidence="4" id="KW-1185">Reference proteome</keyword>
<feature type="compositionally biased region" description="Pro residues" evidence="1">
    <location>
        <begin position="274"/>
        <end position="285"/>
    </location>
</feature>
<feature type="compositionally biased region" description="Low complexity" evidence="1">
    <location>
        <begin position="78"/>
        <end position="89"/>
    </location>
</feature>
<dbReference type="Proteomes" id="UP001285441">
    <property type="component" value="Unassembled WGS sequence"/>
</dbReference>
<dbReference type="InterPro" id="IPR040052">
    <property type="entry name" value="RBM17"/>
</dbReference>
<evidence type="ECO:0000313" key="4">
    <source>
        <dbReference type="Proteomes" id="UP001285441"/>
    </source>
</evidence>
<feature type="region of interest" description="Disordered" evidence="1">
    <location>
        <begin position="191"/>
        <end position="254"/>
    </location>
</feature>
<dbReference type="Pfam" id="PF01585">
    <property type="entry name" value="G-patch"/>
    <property type="match status" value="1"/>
</dbReference>
<feature type="compositionally biased region" description="Low complexity" evidence="1">
    <location>
        <begin position="22"/>
        <end position="33"/>
    </location>
</feature>
<comment type="caution">
    <text evidence="3">The sequence shown here is derived from an EMBL/GenBank/DDBJ whole genome shotgun (WGS) entry which is preliminary data.</text>
</comment>
<reference evidence="3" key="1">
    <citation type="journal article" date="2023" name="Mol. Phylogenet. Evol.">
        <title>Genome-scale phylogeny and comparative genomics of the fungal order Sordariales.</title>
        <authorList>
            <person name="Hensen N."/>
            <person name="Bonometti L."/>
            <person name="Westerberg I."/>
            <person name="Brannstrom I.O."/>
            <person name="Guillou S."/>
            <person name="Cros-Aarteil S."/>
            <person name="Calhoun S."/>
            <person name="Haridas S."/>
            <person name="Kuo A."/>
            <person name="Mondo S."/>
            <person name="Pangilinan J."/>
            <person name="Riley R."/>
            <person name="LaButti K."/>
            <person name="Andreopoulos B."/>
            <person name="Lipzen A."/>
            <person name="Chen C."/>
            <person name="Yan M."/>
            <person name="Daum C."/>
            <person name="Ng V."/>
            <person name="Clum A."/>
            <person name="Steindorff A."/>
            <person name="Ohm R.A."/>
            <person name="Martin F."/>
            <person name="Silar P."/>
            <person name="Natvig D.O."/>
            <person name="Lalanne C."/>
            <person name="Gautier V."/>
            <person name="Ament-Velasquez S.L."/>
            <person name="Kruys A."/>
            <person name="Hutchinson M.I."/>
            <person name="Powell A.J."/>
            <person name="Barry K."/>
            <person name="Miller A.N."/>
            <person name="Grigoriev I.V."/>
            <person name="Debuchy R."/>
            <person name="Gladieux P."/>
            <person name="Hiltunen Thoren M."/>
            <person name="Johannesson H."/>
        </authorList>
    </citation>
    <scope>NUCLEOTIDE SEQUENCE</scope>
    <source>
        <strain evidence="3">CBS 232.78</strain>
    </source>
</reference>
<dbReference type="GO" id="GO:0071011">
    <property type="term" value="C:precatalytic spliceosome"/>
    <property type="evidence" value="ECO:0007669"/>
    <property type="project" value="TreeGrafter"/>
</dbReference>
<proteinExistence type="predicted"/>
<protein>
    <recommendedName>
        <fullName evidence="2">G-patch domain-containing protein</fullName>
    </recommendedName>
</protein>
<dbReference type="InterPro" id="IPR000467">
    <property type="entry name" value="G_patch_dom"/>
</dbReference>
<feature type="region of interest" description="Disordered" evidence="1">
    <location>
        <begin position="266"/>
        <end position="359"/>
    </location>
</feature>
<dbReference type="PANTHER" id="PTHR13288:SF8">
    <property type="entry name" value="SPLICING FACTOR 45"/>
    <property type="match status" value="1"/>
</dbReference>
<accession>A0AAE0KJB5</accession>
<reference evidence="3" key="2">
    <citation type="submission" date="2023-06" db="EMBL/GenBank/DDBJ databases">
        <authorList>
            <consortium name="Lawrence Berkeley National Laboratory"/>
            <person name="Haridas S."/>
            <person name="Hensen N."/>
            <person name="Bonometti L."/>
            <person name="Westerberg I."/>
            <person name="Brannstrom I.O."/>
            <person name="Guillou S."/>
            <person name="Cros-Aarteil S."/>
            <person name="Calhoun S."/>
            <person name="Kuo A."/>
            <person name="Mondo S."/>
            <person name="Pangilinan J."/>
            <person name="Riley R."/>
            <person name="LaButti K."/>
            <person name="Andreopoulos B."/>
            <person name="Lipzen A."/>
            <person name="Chen C."/>
            <person name="Yanf M."/>
            <person name="Daum C."/>
            <person name="Ng V."/>
            <person name="Clum A."/>
            <person name="Steindorff A."/>
            <person name="Ohm R."/>
            <person name="Martin F."/>
            <person name="Silar P."/>
            <person name="Natvig D."/>
            <person name="Lalanne C."/>
            <person name="Gautier V."/>
            <person name="Ament-velasquez S.L."/>
            <person name="Kruys A."/>
            <person name="Hutchinson M.I."/>
            <person name="Powell A.J."/>
            <person name="Barry K."/>
            <person name="Miller A.N."/>
            <person name="Grigoriev I.V."/>
            <person name="Debuchy R."/>
            <person name="Gladieux P."/>
            <person name="Thoren M.H."/>
            <person name="Johannesson H."/>
        </authorList>
    </citation>
    <scope>NUCLEOTIDE SEQUENCE</scope>
    <source>
        <strain evidence="3">CBS 232.78</strain>
    </source>
</reference>
<evidence type="ECO:0000259" key="2">
    <source>
        <dbReference type="PROSITE" id="PS50174"/>
    </source>
</evidence>
<feature type="domain" description="G-patch" evidence="2">
    <location>
        <begin position="353"/>
        <end position="404"/>
    </location>
</feature>
<feature type="compositionally biased region" description="Basic residues" evidence="1">
    <location>
        <begin position="140"/>
        <end position="151"/>
    </location>
</feature>
<evidence type="ECO:0000256" key="1">
    <source>
        <dbReference type="SAM" id="MobiDB-lite"/>
    </source>
</evidence>
<dbReference type="Gene3D" id="3.30.70.330">
    <property type="match status" value="1"/>
</dbReference>
<dbReference type="GO" id="GO:0045292">
    <property type="term" value="P:mRNA cis splicing, via spliceosome"/>
    <property type="evidence" value="ECO:0007669"/>
    <property type="project" value="InterPro"/>
</dbReference>
<dbReference type="AlphaFoldDB" id="A0AAE0KJB5"/>
<dbReference type="EMBL" id="JAULSW010000006">
    <property type="protein sequence ID" value="KAK3377739.1"/>
    <property type="molecule type" value="Genomic_DNA"/>
</dbReference>
<dbReference type="PANTHER" id="PTHR13288">
    <property type="entry name" value="SPLICING FACTOR 45 SPF45"/>
    <property type="match status" value="1"/>
</dbReference>
<sequence length="532" mass="57060">MAAPPPPPQRGSLGGLSLYANLLDSGGDGSAASISRDPVVFNKQGGENNTPAKKPIDPALLLQPIRRPQAKQSNSSSKPKATFFPKAPTAAPPTPASTGDSNAPAVQQQQQQRSTLADWAATGEEELAAAAAAAAEKRARGGRSNKKKKNNQRPVETDWDEIYDPERPTNVQEYLNSDERIRELREWKDILYADPSLRRGSDSASYSSSNEDTDDSRGRSRRRTGQFAPPASFSFAPPPLSPPPRPSVAPAAAAVLEAASGDDAYTRRLALSGIPPPPLPPPEPPAAGGTISRAPVRYEVSPPPEQPSNPEVDEAMDLDSPASDKEEVDYDSILIPPPSSTDPEAAPSRRPGQSGFAQRHMSKYGWTKGSGLGADESGITSALRVQIEKRRKRPDSEGGGFIDPKGGRGKIIAAKSNAPKSDNDGSKFGQMSEVIVLQNMLEGMPNLVEEIEAGLQQEIGEECGEKYGRVERIFIDLEGRQVFIKFTETVSALRVRFVSLCSFPSVSYPFRSLPAPDNKIQTTSALHPLSSI</sequence>
<feature type="compositionally biased region" description="Basic and acidic residues" evidence="1">
    <location>
        <begin position="191"/>
        <end position="201"/>
    </location>
</feature>
<name>A0AAE0KJB5_9PEZI</name>
<feature type="region of interest" description="Disordered" evidence="1">
    <location>
        <begin position="21"/>
        <end position="178"/>
    </location>
</feature>
<dbReference type="SMART" id="SM00443">
    <property type="entry name" value="G_patch"/>
    <property type="match status" value="1"/>
</dbReference>
<feature type="region of interest" description="Disordered" evidence="1">
    <location>
        <begin position="388"/>
        <end position="426"/>
    </location>
</feature>
<dbReference type="GO" id="GO:0003676">
    <property type="term" value="F:nucleic acid binding"/>
    <property type="evidence" value="ECO:0007669"/>
    <property type="project" value="InterPro"/>
</dbReference>
<gene>
    <name evidence="3" type="ORF">B0H63DRAFT_224027</name>
</gene>